<comment type="caution">
    <text evidence="1">The sequence shown here is derived from an EMBL/GenBank/DDBJ whole genome shotgun (WGS) entry which is preliminary data.</text>
</comment>
<gene>
    <name evidence="1" type="ORF">EVA_15350</name>
</gene>
<proteinExistence type="predicted"/>
<evidence type="ECO:0000313" key="1">
    <source>
        <dbReference type="EMBL" id="EJW96544.1"/>
    </source>
</evidence>
<accession>J9GAX7</accession>
<dbReference type="EMBL" id="AMCI01005231">
    <property type="protein sequence ID" value="EJW96544.1"/>
    <property type="molecule type" value="Genomic_DNA"/>
</dbReference>
<organism evidence="1">
    <name type="scientific">gut metagenome</name>
    <dbReference type="NCBI Taxonomy" id="749906"/>
    <lineage>
        <taxon>unclassified sequences</taxon>
        <taxon>metagenomes</taxon>
        <taxon>organismal metagenomes</taxon>
    </lineage>
</organism>
<reference evidence="1" key="1">
    <citation type="journal article" date="2012" name="PLoS ONE">
        <title>Gene sets for utilization of primary and secondary nutrition supplies in the distal gut of endangered iberian lynx.</title>
        <authorList>
            <person name="Alcaide M."/>
            <person name="Messina E."/>
            <person name="Richter M."/>
            <person name="Bargiela R."/>
            <person name="Peplies J."/>
            <person name="Huws S.A."/>
            <person name="Newbold C.J."/>
            <person name="Golyshin P.N."/>
            <person name="Simon M.A."/>
            <person name="Lopez G."/>
            <person name="Yakimov M.M."/>
            <person name="Ferrer M."/>
        </authorList>
    </citation>
    <scope>NUCLEOTIDE SEQUENCE</scope>
</reference>
<dbReference type="AlphaFoldDB" id="J9GAX7"/>
<protein>
    <submittedName>
        <fullName evidence="1">Uncharacterized protein</fullName>
    </submittedName>
</protein>
<name>J9GAX7_9ZZZZ</name>
<sequence length="40" mass="4430">MTFSPHILKTGLISMSKQAEGMINSRPEKFLTGKTSSFDL</sequence>